<keyword evidence="6 8" id="KW-0472">Membrane</keyword>
<evidence type="ECO:0000256" key="6">
    <source>
        <dbReference type="ARBA" id="ARBA00023136"/>
    </source>
</evidence>
<dbReference type="PRINTS" id="PR01437">
    <property type="entry name" value="NUOXDRDTASE4"/>
</dbReference>
<feature type="transmembrane region" description="Helical" evidence="8">
    <location>
        <begin position="72"/>
        <end position="93"/>
    </location>
</feature>
<feature type="domain" description="NADH:quinone oxidoreductase/Mrp antiporter transmembrane" evidence="9">
    <location>
        <begin position="131"/>
        <end position="424"/>
    </location>
</feature>
<name>A0A8J6Y3S9_9BACT</name>
<dbReference type="PANTHER" id="PTHR42703">
    <property type="entry name" value="NADH DEHYDROGENASE"/>
    <property type="match status" value="1"/>
</dbReference>
<feature type="transmembrane region" description="Helical" evidence="8">
    <location>
        <begin position="165"/>
        <end position="187"/>
    </location>
</feature>
<sequence>MSDDLPALQIAVPLLSAAICLLVRRARAAWAVAMVVAWGSFASACVLLSRVLQSGTISYAEGGWRPPWGIELRIDLLNALVLLVVTGICAIVLTASPRSLDQEVWREHHHKFYALYLLCMTGLAGMTITGDAFNIFVFLEISSLSSYALIAQGTTRRALTSSLQYLVMGTIGGTFLLLGIGMIYMVTGTLNIADMAVQLAAVGPNRTVLVALACIGIGTGIKLAVFPLHIWLPNAYTYAPAIVTAFLAATATKVAYYVLVRFVFSVFGAPLAFGELRLDAVLMPLAIAAMFAGSFVAIFQDDIKRMLAYSSVAQIGYMVLGLSLASVSGLTGGLVHLFNHAIMKSGLFLVMAAVVLRMGSTRLDAFAGLGRRMPFTMAAFVVAGLSLIGVPLTVGFVSKWYLVVGAIEGGLWPVAVLILLSSLLALIYIWRVVEVAYFRQPPEDAPEVSEAPASLLVPIWVLAGATVFFGVFTSLSVGLASAAARMLFGVEL</sequence>
<evidence type="ECO:0000313" key="11">
    <source>
        <dbReference type="Proteomes" id="UP000598633"/>
    </source>
</evidence>
<feature type="transmembrane region" description="Helical" evidence="8">
    <location>
        <begin position="238"/>
        <end position="260"/>
    </location>
</feature>
<evidence type="ECO:0000256" key="8">
    <source>
        <dbReference type="SAM" id="Phobius"/>
    </source>
</evidence>
<comment type="caution">
    <text evidence="10">The sequence shown here is derived from an EMBL/GenBank/DDBJ whole genome shotgun (WGS) entry which is preliminary data.</text>
</comment>
<evidence type="ECO:0000256" key="3">
    <source>
        <dbReference type="ARBA" id="ARBA00022475"/>
    </source>
</evidence>
<feature type="transmembrane region" description="Helical" evidence="8">
    <location>
        <begin position="207"/>
        <end position="226"/>
    </location>
</feature>
<dbReference type="GO" id="GO:0005886">
    <property type="term" value="C:plasma membrane"/>
    <property type="evidence" value="ECO:0007669"/>
    <property type="project" value="UniProtKB-SubCell"/>
</dbReference>
<dbReference type="Proteomes" id="UP000598633">
    <property type="component" value="Unassembled WGS sequence"/>
</dbReference>
<evidence type="ECO:0000259" key="9">
    <source>
        <dbReference type="Pfam" id="PF00361"/>
    </source>
</evidence>
<dbReference type="GO" id="GO:0042773">
    <property type="term" value="P:ATP synthesis coupled electron transport"/>
    <property type="evidence" value="ECO:0007669"/>
    <property type="project" value="InterPro"/>
</dbReference>
<feature type="transmembrane region" description="Helical" evidence="8">
    <location>
        <begin position="113"/>
        <end position="129"/>
    </location>
</feature>
<feature type="transmembrane region" description="Helical" evidence="8">
    <location>
        <begin position="337"/>
        <end position="356"/>
    </location>
</feature>
<comment type="similarity">
    <text evidence="2">Belongs to the CPA3 antiporters (TC 2.A.63) subunit D family.</text>
</comment>
<feature type="transmembrane region" description="Helical" evidence="8">
    <location>
        <begin position="306"/>
        <end position="325"/>
    </location>
</feature>
<evidence type="ECO:0000256" key="5">
    <source>
        <dbReference type="ARBA" id="ARBA00022989"/>
    </source>
</evidence>
<evidence type="ECO:0000256" key="7">
    <source>
        <dbReference type="RuleBase" id="RU000320"/>
    </source>
</evidence>
<gene>
    <name evidence="10" type="ORF">IFJ97_00880</name>
</gene>
<dbReference type="AlphaFoldDB" id="A0A8J6Y3S9"/>
<comment type="subcellular location">
    <subcellularLocation>
        <location evidence="1">Cell membrane</location>
        <topology evidence="1">Multi-pass membrane protein</topology>
    </subcellularLocation>
    <subcellularLocation>
        <location evidence="7">Membrane</location>
        <topology evidence="7">Multi-pass membrane protein</topology>
    </subcellularLocation>
</comment>
<keyword evidence="3" id="KW-1003">Cell membrane</keyword>
<dbReference type="InterPro" id="IPR050586">
    <property type="entry name" value="CPA3_Na-H_Antiporter_D"/>
</dbReference>
<dbReference type="PANTHER" id="PTHR42703:SF1">
    <property type="entry name" value="NA(+)_H(+) ANTIPORTER SUBUNIT D1"/>
    <property type="match status" value="1"/>
</dbReference>
<dbReference type="InterPro" id="IPR001750">
    <property type="entry name" value="ND/Mrp_TM"/>
</dbReference>
<proteinExistence type="inferred from homology"/>
<feature type="transmembrane region" description="Helical" evidence="8">
    <location>
        <begin position="6"/>
        <end position="23"/>
    </location>
</feature>
<evidence type="ECO:0000256" key="2">
    <source>
        <dbReference type="ARBA" id="ARBA00005346"/>
    </source>
</evidence>
<feature type="transmembrane region" description="Helical" evidence="8">
    <location>
        <begin position="377"/>
        <end position="398"/>
    </location>
</feature>
<keyword evidence="4 7" id="KW-0812">Transmembrane</keyword>
<evidence type="ECO:0000256" key="1">
    <source>
        <dbReference type="ARBA" id="ARBA00004651"/>
    </source>
</evidence>
<dbReference type="Pfam" id="PF00361">
    <property type="entry name" value="Proton_antipo_M"/>
    <property type="match status" value="1"/>
</dbReference>
<feature type="transmembrane region" description="Helical" evidence="8">
    <location>
        <begin position="280"/>
        <end position="299"/>
    </location>
</feature>
<protein>
    <submittedName>
        <fullName evidence="10">Monovalent cation/H+ antiporter subunit D family protein</fullName>
    </submittedName>
</protein>
<feature type="transmembrane region" description="Helical" evidence="8">
    <location>
        <begin position="30"/>
        <end position="52"/>
    </location>
</feature>
<reference evidence="10 11" key="1">
    <citation type="submission" date="2020-08" db="EMBL/GenBank/DDBJ databases">
        <title>Acidobacteriota in marine sediments use diverse sulfur dissimilation pathways.</title>
        <authorList>
            <person name="Wasmund K."/>
        </authorList>
    </citation>
    <scope>NUCLEOTIDE SEQUENCE [LARGE SCALE GENOMIC DNA]</scope>
    <source>
        <strain evidence="10">MAG AM3-A</strain>
    </source>
</reference>
<feature type="transmembrane region" description="Helical" evidence="8">
    <location>
        <begin position="459"/>
        <end position="484"/>
    </location>
</feature>
<keyword evidence="5 8" id="KW-1133">Transmembrane helix</keyword>
<accession>A0A8J6Y3S9</accession>
<feature type="transmembrane region" description="Helical" evidence="8">
    <location>
        <begin position="410"/>
        <end position="430"/>
    </location>
</feature>
<dbReference type="GO" id="GO:0008137">
    <property type="term" value="F:NADH dehydrogenase (ubiquinone) activity"/>
    <property type="evidence" value="ECO:0007669"/>
    <property type="project" value="InterPro"/>
</dbReference>
<dbReference type="EMBL" id="JACXWA010000011">
    <property type="protein sequence ID" value="MBD3869895.1"/>
    <property type="molecule type" value="Genomic_DNA"/>
</dbReference>
<dbReference type="InterPro" id="IPR003918">
    <property type="entry name" value="NADH_UbQ_OxRdtase"/>
</dbReference>
<evidence type="ECO:0000313" key="10">
    <source>
        <dbReference type="EMBL" id="MBD3869895.1"/>
    </source>
</evidence>
<organism evidence="10 11">
    <name type="scientific">Candidatus Sulfomarinibacter kjeldsenii</name>
    <dbReference type="NCBI Taxonomy" id="2885994"/>
    <lineage>
        <taxon>Bacteria</taxon>
        <taxon>Pseudomonadati</taxon>
        <taxon>Acidobacteriota</taxon>
        <taxon>Thermoanaerobaculia</taxon>
        <taxon>Thermoanaerobaculales</taxon>
        <taxon>Candidatus Sulfomarinibacteraceae</taxon>
        <taxon>Candidatus Sulfomarinibacter</taxon>
    </lineage>
</organism>
<evidence type="ECO:0000256" key="4">
    <source>
        <dbReference type="ARBA" id="ARBA00022692"/>
    </source>
</evidence>